<dbReference type="Pfam" id="PF13456">
    <property type="entry name" value="RVT_3"/>
    <property type="match status" value="1"/>
</dbReference>
<dbReference type="Gene3D" id="3.30.420.10">
    <property type="entry name" value="Ribonuclease H-like superfamily/Ribonuclease H"/>
    <property type="match status" value="1"/>
</dbReference>
<dbReference type="InterPro" id="IPR036397">
    <property type="entry name" value="RNaseH_sf"/>
</dbReference>
<dbReference type="Gene3D" id="3.40.50.150">
    <property type="entry name" value="Vaccinia Virus protein VP39"/>
    <property type="match status" value="1"/>
</dbReference>
<accession>A0AA38C6J3</accession>
<dbReference type="GO" id="GO:0003676">
    <property type="term" value="F:nucleic acid binding"/>
    <property type="evidence" value="ECO:0007669"/>
    <property type="project" value="InterPro"/>
</dbReference>
<dbReference type="SUPFAM" id="SSF53098">
    <property type="entry name" value="Ribonuclease H-like"/>
    <property type="match status" value="1"/>
</dbReference>
<dbReference type="GO" id="GO:0004523">
    <property type="term" value="F:RNA-DNA hybrid ribonuclease activity"/>
    <property type="evidence" value="ECO:0007669"/>
    <property type="project" value="InterPro"/>
</dbReference>
<dbReference type="SUPFAM" id="SSF53335">
    <property type="entry name" value="S-adenosyl-L-methionine-dependent methyltransferases"/>
    <property type="match status" value="1"/>
</dbReference>
<protein>
    <recommendedName>
        <fullName evidence="1">RNase H type-1 domain-containing protein</fullName>
    </recommendedName>
</protein>
<dbReference type="Pfam" id="PF01170">
    <property type="entry name" value="UPF0020"/>
    <property type="match status" value="1"/>
</dbReference>
<comment type="caution">
    <text evidence="2">The sequence shown here is derived from an EMBL/GenBank/DDBJ whole genome shotgun (WGS) entry which is preliminary data.</text>
</comment>
<dbReference type="Proteomes" id="UP000824469">
    <property type="component" value="Unassembled WGS sequence"/>
</dbReference>
<dbReference type="InterPro" id="IPR000241">
    <property type="entry name" value="RlmKL-like_Mtase"/>
</dbReference>
<dbReference type="CDD" id="cd02440">
    <property type="entry name" value="AdoMet_MTases"/>
    <property type="match status" value="1"/>
</dbReference>
<dbReference type="FunFam" id="3.40.50.150:FF:000073">
    <property type="entry name" value="THUMP domain containing 3"/>
    <property type="match status" value="1"/>
</dbReference>
<proteinExistence type="predicted"/>
<keyword evidence="3" id="KW-1185">Reference proteome</keyword>
<sequence>CGCGTIPLEAAEYFSGQVMCLGGDASPKAVAAAERNSQDLKEPCDVLHWDATRLPLRTGCVDRIICDMPFGVRCGSTRVRQWLCPKVLREMVRVLALNTGLVVLMVQGKFMRKEVEINQNRFLRLLKHLHVRMEGIRVEVFVMQRTSELAPEHGQAIADHLAEAPLPDNQPPHEQFLDESINIIDHEYTPIKMTLFFDGSKCQQGGGVGIIIIPPWGTPIPLSFKLNFECTNNMEEYEALIMGLQTAIMLSVQILDIYGDSQLVINQIKGIYQCKNEILQKYKTIVEFLLEAFDHYTIQTVP</sequence>
<feature type="non-terminal residue" evidence="2">
    <location>
        <position position="1"/>
    </location>
</feature>
<dbReference type="PANTHER" id="PTHR48475:SF1">
    <property type="entry name" value="RNASE H TYPE-1 DOMAIN-CONTAINING PROTEIN"/>
    <property type="match status" value="1"/>
</dbReference>
<dbReference type="EMBL" id="JAHRHJ020000011">
    <property type="protein sequence ID" value="KAH9295686.1"/>
    <property type="molecule type" value="Genomic_DNA"/>
</dbReference>
<dbReference type="PROSITE" id="PS50879">
    <property type="entry name" value="RNASE_H_1"/>
    <property type="match status" value="1"/>
</dbReference>
<dbReference type="AlphaFoldDB" id="A0AA38C6J3"/>
<organism evidence="2 3">
    <name type="scientific">Taxus chinensis</name>
    <name type="common">Chinese yew</name>
    <name type="synonym">Taxus wallichiana var. chinensis</name>
    <dbReference type="NCBI Taxonomy" id="29808"/>
    <lineage>
        <taxon>Eukaryota</taxon>
        <taxon>Viridiplantae</taxon>
        <taxon>Streptophyta</taxon>
        <taxon>Embryophyta</taxon>
        <taxon>Tracheophyta</taxon>
        <taxon>Spermatophyta</taxon>
        <taxon>Pinopsida</taxon>
        <taxon>Pinidae</taxon>
        <taxon>Conifers II</taxon>
        <taxon>Cupressales</taxon>
        <taxon>Taxaceae</taxon>
        <taxon>Taxus</taxon>
    </lineage>
</organism>
<evidence type="ECO:0000313" key="2">
    <source>
        <dbReference type="EMBL" id="KAH9295686.1"/>
    </source>
</evidence>
<feature type="domain" description="RNase H type-1" evidence="1">
    <location>
        <begin position="189"/>
        <end position="302"/>
    </location>
</feature>
<dbReference type="InterPro" id="IPR002156">
    <property type="entry name" value="RNaseH_domain"/>
</dbReference>
<name>A0AA38C6J3_TAXCH</name>
<reference evidence="2 3" key="1">
    <citation type="journal article" date="2021" name="Nat. Plants">
        <title>The Taxus genome provides insights into paclitaxel biosynthesis.</title>
        <authorList>
            <person name="Xiong X."/>
            <person name="Gou J."/>
            <person name="Liao Q."/>
            <person name="Li Y."/>
            <person name="Zhou Q."/>
            <person name="Bi G."/>
            <person name="Li C."/>
            <person name="Du R."/>
            <person name="Wang X."/>
            <person name="Sun T."/>
            <person name="Guo L."/>
            <person name="Liang H."/>
            <person name="Lu P."/>
            <person name="Wu Y."/>
            <person name="Zhang Z."/>
            <person name="Ro D.K."/>
            <person name="Shang Y."/>
            <person name="Huang S."/>
            <person name="Yan J."/>
        </authorList>
    </citation>
    <scope>NUCLEOTIDE SEQUENCE [LARGE SCALE GENOMIC DNA]</scope>
    <source>
        <strain evidence="2">Ta-2019</strain>
    </source>
</reference>
<dbReference type="InterPro" id="IPR029063">
    <property type="entry name" value="SAM-dependent_MTases_sf"/>
</dbReference>
<dbReference type="GO" id="GO:0043527">
    <property type="term" value="C:tRNA methyltransferase complex"/>
    <property type="evidence" value="ECO:0007669"/>
    <property type="project" value="UniProtKB-ARBA"/>
</dbReference>
<evidence type="ECO:0000313" key="3">
    <source>
        <dbReference type="Proteomes" id="UP000824469"/>
    </source>
</evidence>
<dbReference type="PANTHER" id="PTHR48475">
    <property type="entry name" value="RIBONUCLEASE H"/>
    <property type="match status" value="1"/>
</dbReference>
<gene>
    <name evidence="2" type="ORF">KI387_039274</name>
</gene>
<evidence type="ECO:0000259" key="1">
    <source>
        <dbReference type="PROSITE" id="PS50879"/>
    </source>
</evidence>
<dbReference type="CDD" id="cd09279">
    <property type="entry name" value="RNase_HI_like"/>
    <property type="match status" value="1"/>
</dbReference>
<dbReference type="InterPro" id="IPR012337">
    <property type="entry name" value="RNaseH-like_sf"/>
</dbReference>